<sequence>MTNPPIFYAIAMRIIFGRLPPAQIPEQMGKIAFVHLTGARAQRQRGSPTRCGSAGTTGLASDDAPAMNQDADREVLIRKSEFRKVELRNSNEPVRYERFSAVQPDYSTDD</sequence>
<evidence type="ECO:0000313" key="2">
    <source>
        <dbReference type="EMBL" id="SAL54201.1"/>
    </source>
</evidence>
<dbReference type="OrthoDB" id="10013623at2"/>
<reference evidence="2" key="1">
    <citation type="submission" date="2016-01" db="EMBL/GenBank/DDBJ databases">
        <authorList>
            <person name="Peeters C."/>
        </authorList>
    </citation>
    <scope>NUCLEOTIDE SEQUENCE [LARGE SCALE GENOMIC DNA]</scope>
    <source>
        <strain evidence="2">LMG 29317</strain>
    </source>
</reference>
<comment type="caution">
    <text evidence="2">The sequence shown here is derived from an EMBL/GenBank/DDBJ whole genome shotgun (WGS) entry which is preliminary data.</text>
</comment>
<name>A0A158IDJ9_9BURK</name>
<organism evidence="2 3">
    <name type="scientific">Caballeronia arvi</name>
    <dbReference type="NCBI Taxonomy" id="1777135"/>
    <lineage>
        <taxon>Bacteria</taxon>
        <taxon>Pseudomonadati</taxon>
        <taxon>Pseudomonadota</taxon>
        <taxon>Betaproteobacteria</taxon>
        <taxon>Burkholderiales</taxon>
        <taxon>Burkholderiaceae</taxon>
        <taxon>Caballeronia</taxon>
    </lineage>
</organism>
<dbReference type="EMBL" id="FCOM02000008">
    <property type="protein sequence ID" value="SAL54201.1"/>
    <property type="molecule type" value="Genomic_DNA"/>
</dbReference>
<proteinExistence type="predicted"/>
<feature type="region of interest" description="Disordered" evidence="1">
    <location>
        <begin position="42"/>
        <end position="69"/>
    </location>
</feature>
<gene>
    <name evidence="2" type="ORF">AWB74_02453</name>
</gene>
<dbReference type="RefSeq" id="WP_061147024.1">
    <property type="nucleotide sequence ID" value="NZ_FCOM02000008.1"/>
</dbReference>
<dbReference type="Proteomes" id="UP000055019">
    <property type="component" value="Unassembled WGS sequence"/>
</dbReference>
<evidence type="ECO:0000313" key="3">
    <source>
        <dbReference type="Proteomes" id="UP000055019"/>
    </source>
</evidence>
<keyword evidence="3" id="KW-1185">Reference proteome</keyword>
<evidence type="ECO:0000256" key="1">
    <source>
        <dbReference type="SAM" id="MobiDB-lite"/>
    </source>
</evidence>
<accession>A0A158IDJ9</accession>
<dbReference type="AlphaFoldDB" id="A0A158IDJ9"/>
<protein>
    <submittedName>
        <fullName evidence="2">Uncharacterized protein</fullName>
    </submittedName>
</protein>